<name>A0ACC3A297_9EURO</name>
<comment type="caution">
    <text evidence="1">The sequence shown here is derived from an EMBL/GenBank/DDBJ whole genome shotgun (WGS) entry which is preliminary data.</text>
</comment>
<proteinExistence type="predicted"/>
<dbReference type="Proteomes" id="UP001172386">
    <property type="component" value="Unassembled WGS sequence"/>
</dbReference>
<evidence type="ECO:0000313" key="2">
    <source>
        <dbReference type="Proteomes" id="UP001172386"/>
    </source>
</evidence>
<keyword evidence="2" id="KW-1185">Reference proteome</keyword>
<reference evidence="1" key="1">
    <citation type="submission" date="2022-10" db="EMBL/GenBank/DDBJ databases">
        <title>Culturing micro-colonial fungi from biological soil crusts in the Mojave desert and describing Neophaeococcomyces mojavensis, and introducing the new genera and species Taxawa tesnikishii.</title>
        <authorList>
            <person name="Kurbessoian T."/>
            <person name="Stajich J.E."/>
        </authorList>
    </citation>
    <scope>NUCLEOTIDE SEQUENCE</scope>
    <source>
        <strain evidence="1">JES_112</strain>
    </source>
</reference>
<organism evidence="1 2">
    <name type="scientific">Neophaeococcomyces mojaviensis</name>
    <dbReference type="NCBI Taxonomy" id="3383035"/>
    <lineage>
        <taxon>Eukaryota</taxon>
        <taxon>Fungi</taxon>
        <taxon>Dikarya</taxon>
        <taxon>Ascomycota</taxon>
        <taxon>Pezizomycotina</taxon>
        <taxon>Eurotiomycetes</taxon>
        <taxon>Chaetothyriomycetidae</taxon>
        <taxon>Chaetothyriales</taxon>
        <taxon>Chaetothyriales incertae sedis</taxon>
        <taxon>Neophaeococcomyces</taxon>
    </lineage>
</organism>
<evidence type="ECO:0000313" key="1">
    <source>
        <dbReference type="EMBL" id="KAJ9654189.1"/>
    </source>
</evidence>
<protein>
    <submittedName>
        <fullName evidence="1">Uncharacterized protein</fullName>
    </submittedName>
</protein>
<accession>A0ACC3A297</accession>
<dbReference type="EMBL" id="JAPDRQ010000129">
    <property type="protein sequence ID" value="KAJ9654189.1"/>
    <property type="molecule type" value="Genomic_DNA"/>
</dbReference>
<gene>
    <name evidence="1" type="ORF">H2198_006753</name>
</gene>
<sequence length="534" mass="57800">MATHGNLPTRSNTVSTGYTSDDDAVPTGDPSSTLGLLEERLQAWKHMCGYLEDYIGAVAKDQHQQSKDAEKILKTLNHPLKEGHHFDQALGGVAGLFENLRANTNAQAQLSAETHKNLEASVLPILERLHKEIKAKRKELDSGAGKQSKAVDQARNTSQKYIELLGQYTATFDSTGGKTTAANDPYVLQRGVWYRLNKQLMEENSHRSDLISIQNNFQQFEAHVIQSVQNALGTFNQFMASSHDRSKAMYGDVASTAANIAPDFEWNGFLKRNGHVLISPNTPPRTVDNLTFPNQGHRATKPLIEGSLERKSRGMGALAGYKSGYYAVTPAGYLHEYKDSDNFRHDPVPETSLYLPDCVIGAVDGQKFAIKGKDSSGSKFTQKMHISSEYNFKAHTPSDAQQWHSIIASVCSGQTNSLPNSPTSPTSMQDQIPHNLNTAAAAQPGAQTTGTTGTPATASPHDLRTAEPGSATTTSDFATHQTPVGAHQSPVASHPTGTGQMTGLVPPGEQEAGITRSGSYHVAPKTNELGPRQY</sequence>